<dbReference type="Proteomes" id="UP000054248">
    <property type="component" value="Unassembled WGS sequence"/>
</dbReference>
<gene>
    <name evidence="9" type="ORF">M407DRAFT_68455</name>
</gene>
<feature type="compositionally biased region" description="Acidic residues" evidence="7">
    <location>
        <begin position="17"/>
        <end position="33"/>
    </location>
</feature>
<organism evidence="9 10">
    <name type="scientific">Tulasnella calospora MUT 4182</name>
    <dbReference type="NCBI Taxonomy" id="1051891"/>
    <lineage>
        <taxon>Eukaryota</taxon>
        <taxon>Fungi</taxon>
        <taxon>Dikarya</taxon>
        <taxon>Basidiomycota</taxon>
        <taxon>Agaricomycotina</taxon>
        <taxon>Agaricomycetes</taxon>
        <taxon>Cantharellales</taxon>
        <taxon>Tulasnellaceae</taxon>
        <taxon>Tulasnella</taxon>
    </lineage>
</organism>
<dbReference type="Gene3D" id="3.30.200.20">
    <property type="entry name" value="Phosphorylase Kinase, domain 1"/>
    <property type="match status" value="1"/>
</dbReference>
<evidence type="ECO:0000256" key="3">
    <source>
        <dbReference type="ARBA" id="ARBA00022679"/>
    </source>
</evidence>
<dbReference type="PROSITE" id="PS50011">
    <property type="entry name" value="PROTEIN_KINASE_DOM"/>
    <property type="match status" value="1"/>
</dbReference>
<reference evidence="9 10" key="1">
    <citation type="submission" date="2014-04" db="EMBL/GenBank/DDBJ databases">
        <authorList>
            <consortium name="DOE Joint Genome Institute"/>
            <person name="Kuo A."/>
            <person name="Girlanda M."/>
            <person name="Perotto S."/>
            <person name="Kohler A."/>
            <person name="Nagy L.G."/>
            <person name="Floudas D."/>
            <person name="Copeland A."/>
            <person name="Barry K.W."/>
            <person name="Cichocki N."/>
            <person name="Veneault-Fourrey C."/>
            <person name="LaButti K."/>
            <person name="Lindquist E.A."/>
            <person name="Lipzen A."/>
            <person name="Lundell T."/>
            <person name="Morin E."/>
            <person name="Murat C."/>
            <person name="Sun H."/>
            <person name="Tunlid A."/>
            <person name="Henrissat B."/>
            <person name="Grigoriev I.V."/>
            <person name="Hibbett D.S."/>
            <person name="Martin F."/>
            <person name="Nordberg H.P."/>
            <person name="Cantor M.N."/>
            <person name="Hua S.X."/>
        </authorList>
    </citation>
    <scope>NUCLEOTIDE SEQUENCE [LARGE SCALE GENOMIC DNA]</scope>
    <source>
        <strain evidence="9 10">MUT 4182</strain>
    </source>
</reference>
<keyword evidence="2" id="KW-0723">Serine/threonine-protein kinase</keyword>
<keyword evidence="6" id="KW-0067">ATP-binding</keyword>
<feature type="region of interest" description="Disordered" evidence="7">
    <location>
        <begin position="1"/>
        <end position="34"/>
    </location>
</feature>
<keyword evidence="4" id="KW-0547">Nucleotide-binding</keyword>
<dbReference type="GO" id="GO:0005524">
    <property type="term" value="F:ATP binding"/>
    <property type="evidence" value="ECO:0007669"/>
    <property type="project" value="UniProtKB-KW"/>
</dbReference>
<evidence type="ECO:0000313" key="10">
    <source>
        <dbReference type="Proteomes" id="UP000054248"/>
    </source>
</evidence>
<dbReference type="PROSITE" id="PS00108">
    <property type="entry name" value="PROTEIN_KINASE_ST"/>
    <property type="match status" value="1"/>
</dbReference>
<dbReference type="GO" id="GO:0004674">
    <property type="term" value="F:protein serine/threonine kinase activity"/>
    <property type="evidence" value="ECO:0007669"/>
    <property type="project" value="UniProtKB-KW"/>
</dbReference>
<keyword evidence="3" id="KW-0808">Transferase</keyword>
<dbReference type="EMBL" id="KN822966">
    <property type="protein sequence ID" value="KIO31104.1"/>
    <property type="molecule type" value="Genomic_DNA"/>
</dbReference>
<dbReference type="SMART" id="SM00220">
    <property type="entry name" value="S_TKc"/>
    <property type="match status" value="1"/>
</dbReference>
<dbReference type="CDD" id="cd14019">
    <property type="entry name" value="STKc_Cdc7"/>
    <property type="match status" value="1"/>
</dbReference>
<dbReference type="PANTHER" id="PTHR44167:SF23">
    <property type="entry name" value="CDC7 KINASE, ISOFORM A-RELATED"/>
    <property type="match status" value="1"/>
</dbReference>
<dbReference type="STRING" id="1051891.A0A0C3QSS0"/>
<feature type="domain" description="Protein kinase" evidence="8">
    <location>
        <begin position="68"/>
        <end position="370"/>
    </location>
</feature>
<keyword evidence="10" id="KW-1185">Reference proteome</keyword>
<dbReference type="EC" id="2.7.11.1" evidence="1"/>
<proteinExistence type="predicted"/>
<evidence type="ECO:0000313" key="9">
    <source>
        <dbReference type="EMBL" id="KIO31104.1"/>
    </source>
</evidence>
<sequence>MGSDDDEDAVAERTFVPEDESDIGEDEDEDDCSPEERTLYLKDPIEQRQILDEIADLEKSVPRVVEEFVLIDRLGEGTFSSVYKAIDKDYHNKWHAFFGSVRSSEMTNTPLIQVFVAIKRIYVTSSPSRIQNEIALMEDCKGCRHVAQLITAFREKDQVVAVMPYHKNVDFRQYFTTIPLSGIQSYFRCLLRAMRDVHAREIVHRDVKPANFLFDPDSGSGVLVDFGLAQDAIHGALKSFSREDVERMKDILAEAREKSKGPSDRVGWLAEETRHGIKANRAGTRGFRAPEVLLKCEDQTAALDIWSVGTIMLSFLSGKFPIFNANDDVEALMEIAAILGKRKMEKCAQLHSEGSSVIWVASYLTRGYFY</sequence>
<keyword evidence="5" id="KW-0418">Kinase</keyword>
<dbReference type="InterPro" id="IPR000719">
    <property type="entry name" value="Prot_kinase_dom"/>
</dbReference>
<dbReference type="HOGENOM" id="CLU_000288_118_2_1"/>
<evidence type="ECO:0000256" key="7">
    <source>
        <dbReference type="SAM" id="MobiDB-lite"/>
    </source>
</evidence>
<dbReference type="InterPro" id="IPR008271">
    <property type="entry name" value="Ser/Thr_kinase_AS"/>
</dbReference>
<dbReference type="GO" id="GO:0044773">
    <property type="term" value="P:mitotic DNA damage checkpoint signaling"/>
    <property type="evidence" value="ECO:0007669"/>
    <property type="project" value="TreeGrafter"/>
</dbReference>
<dbReference type="AlphaFoldDB" id="A0A0C3QSS0"/>
<dbReference type="GO" id="GO:0005634">
    <property type="term" value="C:nucleus"/>
    <property type="evidence" value="ECO:0007669"/>
    <property type="project" value="TreeGrafter"/>
</dbReference>
<evidence type="ECO:0000256" key="6">
    <source>
        <dbReference type="ARBA" id="ARBA00022840"/>
    </source>
</evidence>
<dbReference type="InterPro" id="IPR011009">
    <property type="entry name" value="Kinase-like_dom_sf"/>
</dbReference>
<dbReference type="OrthoDB" id="10020333at2759"/>
<evidence type="ECO:0000259" key="8">
    <source>
        <dbReference type="PROSITE" id="PS50011"/>
    </source>
</evidence>
<reference evidence="10" key="2">
    <citation type="submission" date="2015-01" db="EMBL/GenBank/DDBJ databases">
        <title>Evolutionary Origins and Diversification of the Mycorrhizal Mutualists.</title>
        <authorList>
            <consortium name="DOE Joint Genome Institute"/>
            <consortium name="Mycorrhizal Genomics Consortium"/>
            <person name="Kohler A."/>
            <person name="Kuo A."/>
            <person name="Nagy L.G."/>
            <person name="Floudas D."/>
            <person name="Copeland A."/>
            <person name="Barry K.W."/>
            <person name="Cichocki N."/>
            <person name="Veneault-Fourrey C."/>
            <person name="LaButti K."/>
            <person name="Lindquist E.A."/>
            <person name="Lipzen A."/>
            <person name="Lundell T."/>
            <person name="Morin E."/>
            <person name="Murat C."/>
            <person name="Riley R."/>
            <person name="Ohm R."/>
            <person name="Sun H."/>
            <person name="Tunlid A."/>
            <person name="Henrissat B."/>
            <person name="Grigoriev I.V."/>
            <person name="Hibbett D.S."/>
            <person name="Martin F."/>
        </authorList>
    </citation>
    <scope>NUCLEOTIDE SEQUENCE [LARGE SCALE GENOMIC DNA]</scope>
    <source>
        <strain evidence="10">MUT 4182</strain>
    </source>
</reference>
<evidence type="ECO:0000256" key="5">
    <source>
        <dbReference type="ARBA" id="ARBA00022777"/>
    </source>
</evidence>
<evidence type="ECO:0000256" key="1">
    <source>
        <dbReference type="ARBA" id="ARBA00012513"/>
    </source>
</evidence>
<dbReference type="Gene3D" id="1.10.510.10">
    <property type="entry name" value="Transferase(Phosphotransferase) domain 1"/>
    <property type="match status" value="1"/>
</dbReference>
<dbReference type="SUPFAM" id="SSF56112">
    <property type="entry name" value="Protein kinase-like (PK-like)"/>
    <property type="match status" value="1"/>
</dbReference>
<accession>A0A0C3QSS0</accession>
<dbReference type="Pfam" id="PF00069">
    <property type="entry name" value="Pkinase"/>
    <property type="match status" value="2"/>
</dbReference>
<dbReference type="PANTHER" id="PTHR44167">
    <property type="entry name" value="OVARIAN-SPECIFIC SERINE/THREONINE-PROTEIN KINASE LOK-RELATED"/>
    <property type="match status" value="1"/>
</dbReference>
<name>A0A0C3QSS0_9AGAM</name>
<evidence type="ECO:0000256" key="2">
    <source>
        <dbReference type="ARBA" id="ARBA00022527"/>
    </source>
</evidence>
<evidence type="ECO:0000256" key="4">
    <source>
        <dbReference type="ARBA" id="ARBA00022741"/>
    </source>
</evidence>
<protein>
    <recommendedName>
        <fullName evidence="1">non-specific serine/threonine protein kinase</fullName>
        <ecNumber evidence="1">2.7.11.1</ecNumber>
    </recommendedName>
</protein>